<evidence type="ECO:0008006" key="3">
    <source>
        <dbReference type="Google" id="ProtNLM"/>
    </source>
</evidence>
<dbReference type="SUPFAM" id="SSF56059">
    <property type="entry name" value="Glutathione synthetase ATP-binding domain-like"/>
    <property type="match status" value="1"/>
</dbReference>
<proteinExistence type="predicted"/>
<keyword evidence="2" id="KW-1185">Reference proteome</keyword>
<dbReference type="Proteomes" id="UP000001887">
    <property type="component" value="Chromosome"/>
</dbReference>
<evidence type="ECO:0000313" key="2">
    <source>
        <dbReference type="Proteomes" id="UP000001887"/>
    </source>
</evidence>
<protein>
    <recommendedName>
        <fullName evidence="3">ATP-grasp domain-containing protein</fullName>
    </recommendedName>
</protein>
<dbReference type="STRING" id="530564.Psta_0137"/>
<dbReference type="eggNOG" id="COG0189">
    <property type="taxonomic scope" value="Bacteria"/>
</dbReference>
<name>D2R0G5_PIRSD</name>
<dbReference type="AlphaFoldDB" id="D2R0G5"/>
<reference evidence="1 2" key="1">
    <citation type="journal article" date="2009" name="Stand. Genomic Sci.">
        <title>Complete genome sequence of Pirellula staleyi type strain (ATCC 27377).</title>
        <authorList>
            <person name="Clum A."/>
            <person name="Tindall B.J."/>
            <person name="Sikorski J."/>
            <person name="Ivanova N."/>
            <person name="Mavrommatis K."/>
            <person name="Lucas S."/>
            <person name="Glavina del Rio T."/>
            <person name="Nolan M."/>
            <person name="Chen F."/>
            <person name="Tice H."/>
            <person name="Pitluck S."/>
            <person name="Cheng J.F."/>
            <person name="Chertkov O."/>
            <person name="Brettin T."/>
            <person name="Han C."/>
            <person name="Detter J.C."/>
            <person name="Kuske C."/>
            <person name="Bruce D."/>
            <person name="Goodwin L."/>
            <person name="Ovchinikova G."/>
            <person name="Pati A."/>
            <person name="Mikhailova N."/>
            <person name="Chen A."/>
            <person name="Palaniappan K."/>
            <person name="Land M."/>
            <person name="Hauser L."/>
            <person name="Chang Y.J."/>
            <person name="Jeffries C.D."/>
            <person name="Chain P."/>
            <person name="Rohde M."/>
            <person name="Goker M."/>
            <person name="Bristow J."/>
            <person name="Eisen J.A."/>
            <person name="Markowitz V."/>
            <person name="Hugenholtz P."/>
            <person name="Kyrpides N.C."/>
            <person name="Klenk H.P."/>
            <person name="Lapidus A."/>
        </authorList>
    </citation>
    <scope>NUCLEOTIDE SEQUENCE [LARGE SCALE GENOMIC DNA]</scope>
    <source>
        <strain evidence="2">ATCC 27377 / DSM 6068 / ICPB 4128</strain>
    </source>
</reference>
<sequence length="360" mass="39624">MVSYVDFLRGQVDLVPLLERLAQNRGILRIESPGEDFEVERLLIARGAPATDDIAAPSAMRLRSDPGRIRYPRQWLAGFSHALDEIQTQLQLLPGLAVQNHPDAIRTLFDKTRCHAHLLAQGVAVPRVLLSIHSYDQLLESMRGAQLSRVFVKLNGGSSSSGVVALSTTGPRPLGLTSLELVRQRGTARFYNNLRLRHYDREHDLRTILDFLLGQGAHVEEWLPKASQADRNFDLRVVTFAGQACHMVVRTSRSPLTNLHLGNRRGDLAALRQSAGARWKIVPQLCEQAAAAFPAALYVGWDLLVTPGFRRAVILEGNAFGDLLPGVEHHSRSTYQQAIASSLTTNLAASICVKNAKGSS</sequence>
<dbReference type="InterPro" id="IPR047778">
    <property type="entry name" value="STM4014-like"/>
</dbReference>
<dbReference type="KEGG" id="psl:Psta_0137"/>
<organism evidence="1 2">
    <name type="scientific">Pirellula staleyi (strain ATCC 27377 / DSM 6068 / ICPB 4128)</name>
    <name type="common">Pirella staleyi</name>
    <dbReference type="NCBI Taxonomy" id="530564"/>
    <lineage>
        <taxon>Bacteria</taxon>
        <taxon>Pseudomonadati</taxon>
        <taxon>Planctomycetota</taxon>
        <taxon>Planctomycetia</taxon>
        <taxon>Pirellulales</taxon>
        <taxon>Pirellulaceae</taxon>
        <taxon>Pirellula</taxon>
    </lineage>
</organism>
<dbReference type="Gene3D" id="3.30.470.20">
    <property type="entry name" value="ATP-grasp fold, B domain"/>
    <property type="match status" value="1"/>
</dbReference>
<evidence type="ECO:0000313" key="1">
    <source>
        <dbReference type="EMBL" id="ADB14833.1"/>
    </source>
</evidence>
<dbReference type="NCBIfam" id="NF038074">
    <property type="entry name" value="fam_STM4014"/>
    <property type="match status" value="1"/>
</dbReference>
<dbReference type="EMBL" id="CP001848">
    <property type="protein sequence ID" value="ADB14833.1"/>
    <property type="molecule type" value="Genomic_DNA"/>
</dbReference>
<gene>
    <name evidence="1" type="ordered locus">Psta_0137</name>
</gene>
<accession>D2R0G5</accession>
<dbReference type="HOGENOM" id="CLU_055111_0_0_0"/>